<evidence type="ECO:0008006" key="3">
    <source>
        <dbReference type="Google" id="ProtNLM"/>
    </source>
</evidence>
<protein>
    <recommendedName>
        <fullName evidence="3">SGNH hydrolase-type esterase domain-containing protein</fullName>
    </recommendedName>
</protein>
<dbReference type="EMBL" id="MDYN01000005">
    <property type="protein sequence ID" value="OQD87742.1"/>
    <property type="molecule type" value="Genomic_DNA"/>
</dbReference>
<dbReference type="SUPFAM" id="SSF52266">
    <property type="entry name" value="SGNH hydrolase"/>
    <property type="match status" value="1"/>
</dbReference>
<proteinExistence type="predicted"/>
<dbReference type="AlphaFoldDB" id="A0A1V6QFE8"/>
<evidence type="ECO:0000313" key="1">
    <source>
        <dbReference type="EMBL" id="OQD87742.1"/>
    </source>
</evidence>
<keyword evidence="2" id="KW-1185">Reference proteome</keyword>
<reference evidence="2" key="1">
    <citation type="journal article" date="2017" name="Nat. Microbiol.">
        <title>Global analysis of biosynthetic gene clusters reveals vast potential of secondary metabolite production in Penicillium species.</title>
        <authorList>
            <person name="Nielsen J.C."/>
            <person name="Grijseels S."/>
            <person name="Prigent S."/>
            <person name="Ji B."/>
            <person name="Dainat J."/>
            <person name="Nielsen K.F."/>
            <person name="Frisvad J.C."/>
            <person name="Workman M."/>
            <person name="Nielsen J."/>
        </authorList>
    </citation>
    <scope>NUCLEOTIDE SEQUENCE [LARGE SCALE GENOMIC DNA]</scope>
    <source>
        <strain evidence="2">IBT 31811</strain>
    </source>
</reference>
<dbReference type="Proteomes" id="UP000191672">
    <property type="component" value="Unassembled WGS sequence"/>
</dbReference>
<gene>
    <name evidence="1" type="ORF">PENANT_c005G06689</name>
</gene>
<name>A0A1V6QFE8_9EURO</name>
<dbReference type="Gene3D" id="3.40.50.1110">
    <property type="entry name" value="SGNH hydrolase"/>
    <property type="match status" value="1"/>
</dbReference>
<organism evidence="1 2">
    <name type="scientific">Penicillium antarcticum</name>
    <dbReference type="NCBI Taxonomy" id="416450"/>
    <lineage>
        <taxon>Eukaryota</taxon>
        <taxon>Fungi</taxon>
        <taxon>Dikarya</taxon>
        <taxon>Ascomycota</taxon>
        <taxon>Pezizomycotina</taxon>
        <taxon>Eurotiomycetes</taxon>
        <taxon>Eurotiomycetidae</taxon>
        <taxon>Eurotiales</taxon>
        <taxon>Aspergillaceae</taxon>
        <taxon>Penicillium</taxon>
    </lineage>
</organism>
<comment type="caution">
    <text evidence="1">The sequence shown here is derived from an EMBL/GenBank/DDBJ whole genome shotgun (WGS) entry which is preliminary data.</text>
</comment>
<dbReference type="STRING" id="416450.A0A1V6QFE8"/>
<sequence length="354" mass="39967">MVRLFTRFYALSAVAACTILPTAWFLTSRRFPDIIPLASGQFEAAATFDQRLVVFGDAWSDNETNEPVGKVWTDWLCSMFTCHQENLAQTANPLLRGKNVGAVVDNSELEPLDRLSQIRLTDFKSQLAAWLAAESRATTGLTSEDMRTRQEATIFVVSFGVWDIWSLINKDYDTAKESVERRIATIIAQLDILAGHWDSESELKVILTQAVDVTFLPGYESAAGYKDTVKMVELWNNRLREAAKAWEGGPVYLFDMNGWMVDRIRDWQLYAAGIEEENGLGKNEQGWTNVVEPCIESGFRVMMSKGKKECEEPDRYLFWDEMHLGPEAHRLLATEVYSGIGGLLNASRHTRGFA</sequence>
<accession>A0A1V6QFE8</accession>
<dbReference type="InterPro" id="IPR036514">
    <property type="entry name" value="SGNH_hydro_sf"/>
</dbReference>
<evidence type="ECO:0000313" key="2">
    <source>
        <dbReference type="Proteomes" id="UP000191672"/>
    </source>
</evidence>